<evidence type="ECO:0000256" key="1">
    <source>
        <dbReference type="SAM" id="SignalP"/>
    </source>
</evidence>
<evidence type="ECO:0000313" key="3">
    <source>
        <dbReference type="EMBL" id="MBM7644482.1"/>
    </source>
</evidence>
<dbReference type="SUPFAM" id="SSF49503">
    <property type="entry name" value="Cupredoxins"/>
    <property type="match status" value="1"/>
</dbReference>
<dbReference type="InterPro" id="IPR008972">
    <property type="entry name" value="Cupredoxin"/>
</dbReference>
<keyword evidence="1" id="KW-0732">Signal</keyword>
<protein>
    <submittedName>
        <fullName evidence="3">Cytochrome c oxidase subunit 2</fullName>
    </submittedName>
</protein>
<accession>A0ABS2PYV2</accession>
<name>A0ABS2PYV2_9BACL</name>
<proteinExistence type="predicted"/>
<dbReference type="Gene3D" id="2.60.40.420">
    <property type="entry name" value="Cupredoxins - blue copper proteins"/>
    <property type="match status" value="1"/>
</dbReference>
<dbReference type="EMBL" id="JAFBER010000002">
    <property type="protein sequence ID" value="MBM7644482.1"/>
    <property type="molecule type" value="Genomic_DNA"/>
</dbReference>
<dbReference type="RefSeq" id="WP_205002438.1">
    <property type="nucleotide sequence ID" value="NZ_JAFBER010000002.1"/>
</dbReference>
<dbReference type="Pfam" id="PF13473">
    <property type="entry name" value="Cupredoxin_1"/>
    <property type="match status" value="1"/>
</dbReference>
<organism evidence="3 4">
    <name type="scientific">Scopulibacillus daqui</name>
    <dbReference type="NCBI Taxonomy" id="1469162"/>
    <lineage>
        <taxon>Bacteria</taxon>
        <taxon>Bacillati</taxon>
        <taxon>Bacillota</taxon>
        <taxon>Bacilli</taxon>
        <taxon>Bacillales</taxon>
        <taxon>Sporolactobacillaceae</taxon>
        <taxon>Scopulibacillus</taxon>
    </lineage>
</organism>
<dbReference type="Proteomes" id="UP000808914">
    <property type="component" value="Unassembled WGS sequence"/>
</dbReference>
<sequence length="126" mass="13491">MKKSVLLCAAAVMVMLLALSGCGNNNSSNASNQDQTKNQKADKTLNITATDFKFNKQTYTVPANKNVKINFESKEGVHGLGITGTKVNIENKGSEIVKLKPGTYHVHCTIPCGNGHGDMKAKIIAQ</sequence>
<feature type="domain" description="EfeO-type cupredoxin-like" evidence="2">
    <location>
        <begin position="35"/>
        <end position="124"/>
    </location>
</feature>
<gene>
    <name evidence="3" type="ORF">JOD45_000675</name>
</gene>
<comment type="caution">
    <text evidence="3">The sequence shown here is derived from an EMBL/GenBank/DDBJ whole genome shotgun (WGS) entry which is preliminary data.</text>
</comment>
<dbReference type="PROSITE" id="PS51257">
    <property type="entry name" value="PROKAR_LIPOPROTEIN"/>
    <property type="match status" value="1"/>
</dbReference>
<evidence type="ECO:0000259" key="2">
    <source>
        <dbReference type="Pfam" id="PF13473"/>
    </source>
</evidence>
<keyword evidence="4" id="KW-1185">Reference proteome</keyword>
<feature type="chain" id="PRO_5046229729" evidence="1">
    <location>
        <begin position="24"/>
        <end position="126"/>
    </location>
</feature>
<reference evidence="3 4" key="1">
    <citation type="submission" date="2021-01" db="EMBL/GenBank/DDBJ databases">
        <title>Genomic Encyclopedia of Type Strains, Phase IV (KMG-IV): sequencing the most valuable type-strain genomes for metagenomic binning, comparative biology and taxonomic classification.</title>
        <authorList>
            <person name="Goeker M."/>
        </authorList>
    </citation>
    <scope>NUCLEOTIDE SEQUENCE [LARGE SCALE GENOMIC DNA]</scope>
    <source>
        <strain evidence="3 4">DSM 28236</strain>
    </source>
</reference>
<dbReference type="InterPro" id="IPR028096">
    <property type="entry name" value="EfeO_Cupredoxin"/>
</dbReference>
<feature type="signal peptide" evidence="1">
    <location>
        <begin position="1"/>
        <end position="23"/>
    </location>
</feature>
<evidence type="ECO:0000313" key="4">
    <source>
        <dbReference type="Proteomes" id="UP000808914"/>
    </source>
</evidence>